<sequence>MDEVVQRVAAYQPRSLPPDGMRAATALVLCAEPEPLFVVIRRATRHGDPWSGHAALPGGRCDKSDVDAAATARRETHEEIGLIVGEPVGQLDDIGGRFHKGVVTPVVFQISRAQPLHPDPREVAAAHWVPLSLLEDPKRRTRHPHRKIGPWPAWDYQTGDVPPLDSLIIWGLTHRILSNFLDVIDPAR</sequence>
<organism evidence="2 3">
    <name type="scientific">Hoyosella subflava (strain DSM 45089 / JCM 17490 / NBRC 109087 / DQS3-9A1)</name>
    <name type="common">Amycolicicoccus subflavus</name>
    <dbReference type="NCBI Taxonomy" id="443218"/>
    <lineage>
        <taxon>Bacteria</taxon>
        <taxon>Bacillati</taxon>
        <taxon>Actinomycetota</taxon>
        <taxon>Actinomycetes</taxon>
        <taxon>Mycobacteriales</taxon>
        <taxon>Hoyosellaceae</taxon>
        <taxon>Hoyosella</taxon>
    </lineage>
</organism>
<keyword evidence="2" id="KW-0378">Hydrolase</keyword>
<evidence type="ECO:0000313" key="3">
    <source>
        <dbReference type="Proteomes" id="UP000009235"/>
    </source>
</evidence>
<dbReference type="AlphaFoldDB" id="F6EHG5"/>
<dbReference type="HOGENOM" id="CLU_040940_5_3_11"/>
<dbReference type="Proteomes" id="UP000009235">
    <property type="component" value="Chromosome"/>
</dbReference>
<dbReference type="EMBL" id="CP002786">
    <property type="protein sequence ID" value="AEF41144.1"/>
    <property type="molecule type" value="Genomic_DNA"/>
</dbReference>
<dbReference type="InterPro" id="IPR015797">
    <property type="entry name" value="NUDIX_hydrolase-like_dom_sf"/>
</dbReference>
<evidence type="ECO:0000259" key="1">
    <source>
        <dbReference type="PROSITE" id="PS51462"/>
    </source>
</evidence>
<dbReference type="InterPro" id="IPR000086">
    <property type="entry name" value="NUDIX_hydrolase_dom"/>
</dbReference>
<accession>F6EHG5</accession>
<proteinExistence type="predicted"/>
<feature type="domain" description="Nudix hydrolase" evidence="1">
    <location>
        <begin position="20"/>
        <end position="154"/>
    </location>
</feature>
<dbReference type="PROSITE" id="PS51462">
    <property type="entry name" value="NUDIX"/>
    <property type="match status" value="1"/>
</dbReference>
<dbReference type="InterPro" id="IPR045121">
    <property type="entry name" value="CoAse"/>
</dbReference>
<dbReference type="KEGG" id="asd:AS9A_2697"/>
<evidence type="ECO:0000313" key="2">
    <source>
        <dbReference type="EMBL" id="AEF41144.1"/>
    </source>
</evidence>
<gene>
    <name evidence="2" type="ordered locus">AS9A_2697</name>
</gene>
<protein>
    <submittedName>
        <fullName evidence="2">Hydrolase, NUDIX family</fullName>
    </submittedName>
</protein>
<reference evidence="2 3" key="1">
    <citation type="journal article" date="2011" name="J. Bacteriol.">
        <title>Complete genome sequence of Amycolicicoccus subflavus DQS3-9A1T, an actinomycete isolated from crude oil-polluted soil.</title>
        <authorList>
            <person name="Cai M."/>
            <person name="Chen W.M."/>
            <person name="Nie Y."/>
            <person name="Chi C.Q."/>
            <person name="Wang Y.N."/>
            <person name="Tang Y.Q."/>
            <person name="Li G.Y."/>
            <person name="Wu X.L."/>
        </authorList>
    </citation>
    <scope>NUCLEOTIDE SEQUENCE [LARGE SCALE GENOMIC DNA]</scope>
    <source>
        <strain evidence="3">DSM 45089 / DQS3-9A1</strain>
    </source>
</reference>
<dbReference type="eggNOG" id="COG0494">
    <property type="taxonomic scope" value="Bacteria"/>
</dbReference>
<dbReference type="PANTHER" id="PTHR12992">
    <property type="entry name" value="NUDIX HYDROLASE"/>
    <property type="match status" value="1"/>
</dbReference>
<name>F6EHG5_HOYSD</name>
<dbReference type="PANTHER" id="PTHR12992:SF44">
    <property type="entry name" value="NUDIX HYDROLASE DOMAIN-CONTAINING PROTEIN"/>
    <property type="match status" value="1"/>
</dbReference>
<dbReference type="SUPFAM" id="SSF55811">
    <property type="entry name" value="Nudix"/>
    <property type="match status" value="1"/>
</dbReference>
<keyword evidence="3" id="KW-1185">Reference proteome</keyword>
<dbReference type="STRING" id="443218.AS9A_2697"/>
<dbReference type="Gene3D" id="3.90.79.10">
    <property type="entry name" value="Nucleoside Triphosphate Pyrophosphohydrolase"/>
    <property type="match status" value="1"/>
</dbReference>
<dbReference type="Pfam" id="PF00293">
    <property type="entry name" value="NUDIX"/>
    <property type="match status" value="1"/>
</dbReference>
<dbReference type="GO" id="GO:0010945">
    <property type="term" value="F:coenzyme A diphosphatase activity"/>
    <property type="evidence" value="ECO:0007669"/>
    <property type="project" value="InterPro"/>
</dbReference>
<dbReference type="CDD" id="cd03426">
    <property type="entry name" value="NUDIX_CoAse_Nudt7"/>
    <property type="match status" value="1"/>
</dbReference>